<feature type="transmembrane region" description="Helical" evidence="3">
    <location>
        <begin position="66"/>
        <end position="86"/>
    </location>
</feature>
<keyword evidence="1" id="KW-0732">Signal</keyword>
<keyword evidence="3" id="KW-0812">Transmembrane</keyword>
<dbReference type="Gene3D" id="1.20.58.1040">
    <property type="match status" value="1"/>
</dbReference>
<dbReference type="AlphaFoldDB" id="A0A2P6NLP2"/>
<dbReference type="Proteomes" id="UP000241769">
    <property type="component" value="Unassembled WGS sequence"/>
</dbReference>
<keyword evidence="3" id="KW-1133">Transmembrane helix</keyword>
<organism evidence="5 6">
    <name type="scientific">Planoprotostelium fungivorum</name>
    <dbReference type="NCBI Taxonomy" id="1890364"/>
    <lineage>
        <taxon>Eukaryota</taxon>
        <taxon>Amoebozoa</taxon>
        <taxon>Evosea</taxon>
        <taxon>Variosea</taxon>
        <taxon>Cavosteliida</taxon>
        <taxon>Cavosteliaceae</taxon>
        <taxon>Planoprotostelium</taxon>
    </lineage>
</organism>
<evidence type="ECO:0000313" key="5">
    <source>
        <dbReference type="EMBL" id="PRP84849.1"/>
    </source>
</evidence>
<accession>A0A2P6NLP2</accession>
<dbReference type="InterPro" id="IPR017853">
    <property type="entry name" value="GH"/>
</dbReference>
<evidence type="ECO:0000256" key="2">
    <source>
        <dbReference type="SAM" id="MobiDB-lite"/>
    </source>
</evidence>
<keyword evidence="6" id="KW-1185">Reference proteome</keyword>
<name>A0A2P6NLP2_9EUKA</name>
<dbReference type="SMART" id="SM00768">
    <property type="entry name" value="X8"/>
    <property type="match status" value="1"/>
</dbReference>
<dbReference type="InterPro" id="IPR012946">
    <property type="entry name" value="X8"/>
</dbReference>
<evidence type="ECO:0000313" key="6">
    <source>
        <dbReference type="Proteomes" id="UP000241769"/>
    </source>
</evidence>
<keyword evidence="3" id="KW-0472">Membrane</keyword>
<dbReference type="SUPFAM" id="SSF51445">
    <property type="entry name" value="(Trans)glycosidases"/>
    <property type="match status" value="1"/>
</dbReference>
<feature type="domain" description="X8" evidence="4">
    <location>
        <begin position="692"/>
        <end position="779"/>
    </location>
</feature>
<protein>
    <recommendedName>
        <fullName evidence="4">X8 domain-containing protein</fullName>
    </recommendedName>
</protein>
<dbReference type="OrthoDB" id="421038at2759"/>
<dbReference type="InParanoid" id="A0A2P6NLP2"/>
<feature type="compositionally biased region" description="Low complexity" evidence="2">
    <location>
        <begin position="571"/>
        <end position="610"/>
    </location>
</feature>
<dbReference type="Gene3D" id="3.20.20.80">
    <property type="entry name" value="Glycosidases"/>
    <property type="match status" value="1"/>
</dbReference>
<evidence type="ECO:0000259" key="4">
    <source>
        <dbReference type="SMART" id="SM00768"/>
    </source>
</evidence>
<feature type="region of interest" description="Disordered" evidence="2">
    <location>
        <begin position="547"/>
        <end position="612"/>
    </location>
</feature>
<sequence length="889" mass="95346">MTVNDNARGDISLAQQNIPTNASCRRIRETTPACSRNSFATVLGHSKPTTIPRSNRYHNVTTRMKLTLAFLLFVMVAEAFTIGPSVTVKDLRLFYGETEYFIKGVAYSPSPLAKIIEGQLNGTGLCTPRKTFVLGSFTQTQIVSPCNYDDYFDGSIYPGGPSGGWFNGLWARDFPVLQRMGVNTIRLYRTWPVTQLSIDSDPLYVDKSVVGTNHIPFLDMAQQYGLKVLFPLLADQALLDSFSASQIQYYIRVFIDEVGYHPAILMYSFGNELQFTSRDDSFISKVNSYIDYARQYQVQKWGRYLPITTGLLDFVDSYNHLTAALDIDIMMLNAGYRGFDFSGLWAQFRYLTCQYQKPILIGEMGVHQDTKQFDVSSWFPTMWSDIINHKNFGATGGFLFEWQEEHWKGVASYGQDYTQFPDVYMGAVSLTPGSGQFPVDFIQMKTGGAYDYNGLVTGFSQNVYRLDGPNQRSTVTNNFCDGSYVDPTGGNQPPTAQCGVGSVACGQACIDPKSSIYCCVAGYILQQAQCPPSAFLANPNGFFAGSRGGSPFPTDGSSVGTTNGGSGNGGSSTTKSSTSQIVSSTIGGTGTTPQNPSTTTSSSSGSSTTTGNGGGACYNPNQYCCPNGNLVQIQFCSTSTATTSSPAPTTRSSSSTTRSSITMPSSSSTTTSTPSTTTSAPSTTCQTMFANLNCRTASEDPSQVSASGVTNAYNWLCSTYPQYCTDITTGGTYAGCNSVERISNAMNRYYQVYGPSQDACSFGGIGIVVTSIPSRSSTTTTPTSVVPATSSSPSTTRIVSSTVSMTTSLPASSTSTATAPRCTTNTCGASSCCPDKRNGNLCYSPSNYSCVVDRSNGSPYLCGLGSMSCNGACFDPNGYKCINGNIVQA</sequence>
<gene>
    <name evidence="5" type="ORF">PROFUN_07503</name>
</gene>
<dbReference type="EMBL" id="MDYQ01000055">
    <property type="protein sequence ID" value="PRP84849.1"/>
    <property type="molecule type" value="Genomic_DNA"/>
</dbReference>
<feature type="region of interest" description="Disordered" evidence="2">
    <location>
        <begin position="640"/>
        <end position="682"/>
    </location>
</feature>
<dbReference type="Pfam" id="PF07983">
    <property type="entry name" value="X8"/>
    <property type="match status" value="1"/>
</dbReference>
<proteinExistence type="predicted"/>
<reference evidence="5 6" key="1">
    <citation type="journal article" date="2018" name="Genome Biol. Evol.">
        <title>Multiple Roots of Fruiting Body Formation in Amoebozoa.</title>
        <authorList>
            <person name="Hillmann F."/>
            <person name="Forbes G."/>
            <person name="Novohradska S."/>
            <person name="Ferling I."/>
            <person name="Riege K."/>
            <person name="Groth M."/>
            <person name="Westermann M."/>
            <person name="Marz M."/>
            <person name="Spaller T."/>
            <person name="Winckler T."/>
            <person name="Schaap P."/>
            <person name="Glockner G."/>
        </authorList>
    </citation>
    <scope>NUCLEOTIDE SEQUENCE [LARGE SCALE GENOMIC DNA]</scope>
    <source>
        <strain evidence="5 6">Jena</strain>
    </source>
</reference>
<comment type="caution">
    <text evidence="5">The sequence shown here is derived from an EMBL/GenBank/DDBJ whole genome shotgun (WGS) entry which is preliminary data.</text>
</comment>
<evidence type="ECO:0000256" key="1">
    <source>
        <dbReference type="ARBA" id="ARBA00022729"/>
    </source>
</evidence>
<evidence type="ECO:0000256" key="3">
    <source>
        <dbReference type="SAM" id="Phobius"/>
    </source>
</evidence>